<dbReference type="AlphaFoldDB" id="A0A926DWM3"/>
<dbReference type="EMBL" id="JACRSQ010000040">
    <property type="protein sequence ID" value="MBC8545004.1"/>
    <property type="molecule type" value="Genomic_DNA"/>
</dbReference>
<organism evidence="1 2">
    <name type="scientific">Bianquea renquensis</name>
    <dbReference type="NCBI Taxonomy" id="2763661"/>
    <lineage>
        <taxon>Bacteria</taxon>
        <taxon>Bacillati</taxon>
        <taxon>Bacillota</taxon>
        <taxon>Clostridia</taxon>
        <taxon>Eubacteriales</taxon>
        <taxon>Bianqueaceae</taxon>
        <taxon>Bianquea</taxon>
    </lineage>
</organism>
<dbReference type="Proteomes" id="UP000657006">
    <property type="component" value="Unassembled WGS sequence"/>
</dbReference>
<name>A0A926DWM3_9FIRM</name>
<reference evidence="1" key="1">
    <citation type="submission" date="2020-08" db="EMBL/GenBank/DDBJ databases">
        <title>Genome public.</title>
        <authorList>
            <person name="Liu C."/>
            <person name="Sun Q."/>
        </authorList>
    </citation>
    <scope>NUCLEOTIDE SEQUENCE</scope>
    <source>
        <strain evidence="1">NSJ-32</strain>
    </source>
</reference>
<comment type="caution">
    <text evidence="1">The sequence shown here is derived from an EMBL/GenBank/DDBJ whole genome shotgun (WGS) entry which is preliminary data.</text>
</comment>
<proteinExistence type="predicted"/>
<protein>
    <submittedName>
        <fullName evidence="1">Uncharacterized protein</fullName>
    </submittedName>
</protein>
<keyword evidence="2" id="KW-1185">Reference proteome</keyword>
<dbReference type="RefSeq" id="WP_249290162.1">
    <property type="nucleotide sequence ID" value="NZ_JACRSQ010000040.1"/>
</dbReference>
<sequence>MRDYSMDLAKVAAAIVVDVMGSDLTATTHYSSDGNNIIMEFNGYPLYGQRQKGKVFVQFPRSTFYVRKGNVYFTPLQQSQCRYYQDQMGNQFVHPHIYNDGHPCWDGSSRERPTDFIANIIETLSLLNVTKDSVTVGLCASGIMGVKLEALENAQRQQKRVLESLKCKPIIKERRKLENYVSKRWCNKITILTQAA</sequence>
<gene>
    <name evidence="1" type="ORF">H8730_15790</name>
</gene>
<accession>A0A926DWM3</accession>
<evidence type="ECO:0000313" key="2">
    <source>
        <dbReference type="Proteomes" id="UP000657006"/>
    </source>
</evidence>
<evidence type="ECO:0000313" key="1">
    <source>
        <dbReference type="EMBL" id="MBC8545004.1"/>
    </source>
</evidence>